<dbReference type="GO" id="GO:0015891">
    <property type="term" value="P:siderophore transport"/>
    <property type="evidence" value="ECO:0007669"/>
    <property type="project" value="InterPro"/>
</dbReference>
<reference evidence="15" key="2">
    <citation type="submission" date="2020-09" db="EMBL/GenBank/DDBJ databases">
        <authorList>
            <person name="Sun Q."/>
            <person name="Kim S."/>
        </authorList>
    </citation>
    <scope>NUCLEOTIDE SEQUENCE</scope>
    <source>
        <strain evidence="15">KCTC 32296</strain>
    </source>
</reference>
<evidence type="ECO:0000256" key="12">
    <source>
        <dbReference type="SAM" id="SignalP"/>
    </source>
</evidence>
<dbReference type="GO" id="GO:0009279">
    <property type="term" value="C:cell outer membrane"/>
    <property type="evidence" value="ECO:0007669"/>
    <property type="project" value="UniProtKB-SubCell"/>
</dbReference>
<sequence>MFKSSLRKSSLRTTASVLILSSLTFALPAAADDAADAGDVREVIVMGKRVIRESAGATGLDLSLRETPQSVTVITAQQIKEFGLSDANQLLDTIPGINVVPAETDRTYYNSRGFEITTFQVDGVGQPLDWGLQTGAFDTVIYDRIEAVRGATGMMTGTGNPSATINYIRKRPTKDFRANASVGYGTWDNMRLEADVSTPLNADGTVAARFVYANTDTESYLNYYGVNRNVYYGVVAWDITPKLNFTAGYSQQDNLATGNNWGALPLVYTDGTPIDYDVSETTAAPWTFWDTFSKTSFGELSYKFENGWTIKGIYTHKDLEDEAKLLYAYGNPDPVTGLGVVAMSGYYPSELKQDMFDVIVNGGVSLFGREHQVVAGLNTYESKSHKWEAFADMFAYDAYQGTHIVAPPEPTYPDTYLAEDITDKLTRGYAAIHLNISDSLKSVVGFNAIKLETTGESYAVDASREEEAVSPYVGIVYDVTPNASLYASYSDIFNPQSEGNFDGSRLPAAKGKSYEVGVKSEWFEKRLYATASVFKSEQYDLAEYAGFNLDTGKSYYTGIDTFVKGYELEVAGKITPQWTLNGGWTQMSIEGQDGNDVRTYIPRKTLKLSTTYSIPELRDLKLGGSVRWQDDISTTDLGYTVTQGSYAIVDLMGRIKLTDKVGATLNVKNAFDEKYFGSLMWSQSFYGASRSVMVSLDYTF</sequence>
<evidence type="ECO:0000256" key="2">
    <source>
        <dbReference type="ARBA" id="ARBA00009810"/>
    </source>
</evidence>
<comment type="similarity">
    <text evidence="2 10 11">Belongs to the TonB-dependent receptor family.</text>
</comment>
<feature type="domain" description="TonB-dependent receptor plug" evidence="14">
    <location>
        <begin position="64"/>
        <end position="163"/>
    </location>
</feature>
<comment type="subcellular location">
    <subcellularLocation>
        <location evidence="1 10">Cell outer membrane</location>
        <topology evidence="1 10">Multi-pass membrane protein</topology>
    </subcellularLocation>
</comment>
<dbReference type="PANTHER" id="PTHR32552">
    <property type="entry name" value="FERRICHROME IRON RECEPTOR-RELATED"/>
    <property type="match status" value="1"/>
</dbReference>
<accession>A0A918Q0Y9</accession>
<dbReference type="CDD" id="cd01347">
    <property type="entry name" value="ligand_gated_channel"/>
    <property type="match status" value="1"/>
</dbReference>
<dbReference type="AlphaFoldDB" id="A0A918Q0Y9"/>
<dbReference type="NCBIfam" id="TIGR01783">
    <property type="entry name" value="TonB-siderophor"/>
    <property type="match status" value="1"/>
</dbReference>
<name>A0A918Q0Y9_9CAUL</name>
<dbReference type="Pfam" id="PF07715">
    <property type="entry name" value="Plug"/>
    <property type="match status" value="1"/>
</dbReference>
<gene>
    <name evidence="15" type="primary">fpvA1</name>
    <name evidence="15" type="ORF">GCM10011273_13670</name>
</gene>
<comment type="caution">
    <text evidence="15">The sequence shown here is derived from an EMBL/GenBank/DDBJ whole genome shotgun (WGS) entry which is preliminary data.</text>
</comment>
<protein>
    <submittedName>
        <fullName evidence="15">Ligand-gated channel protein</fullName>
    </submittedName>
</protein>
<dbReference type="PANTHER" id="PTHR32552:SF74">
    <property type="entry name" value="HYDROXAMATE SIDEROPHORE RECEPTOR FHUE"/>
    <property type="match status" value="1"/>
</dbReference>
<keyword evidence="5 10" id="KW-0812">Transmembrane</keyword>
<dbReference type="GO" id="GO:0038023">
    <property type="term" value="F:signaling receptor activity"/>
    <property type="evidence" value="ECO:0007669"/>
    <property type="project" value="InterPro"/>
</dbReference>
<evidence type="ECO:0000256" key="9">
    <source>
        <dbReference type="ARBA" id="ARBA00023237"/>
    </source>
</evidence>
<evidence type="ECO:0000256" key="10">
    <source>
        <dbReference type="PROSITE-ProRule" id="PRU01360"/>
    </source>
</evidence>
<evidence type="ECO:0000256" key="11">
    <source>
        <dbReference type="RuleBase" id="RU003357"/>
    </source>
</evidence>
<organism evidence="15 16">
    <name type="scientific">Asticcacaulis endophyticus</name>
    <dbReference type="NCBI Taxonomy" id="1395890"/>
    <lineage>
        <taxon>Bacteria</taxon>
        <taxon>Pseudomonadati</taxon>
        <taxon>Pseudomonadota</taxon>
        <taxon>Alphaproteobacteria</taxon>
        <taxon>Caulobacterales</taxon>
        <taxon>Caulobacteraceae</taxon>
        <taxon>Asticcacaulis</taxon>
    </lineage>
</organism>
<dbReference type="InterPro" id="IPR010105">
    <property type="entry name" value="TonB_sidphr_rcpt"/>
</dbReference>
<keyword evidence="7 10" id="KW-0472">Membrane</keyword>
<evidence type="ECO:0000256" key="4">
    <source>
        <dbReference type="ARBA" id="ARBA00022452"/>
    </source>
</evidence>
<keyword evidence="3 10" id="KW-0813">Transport</keyword>
<dbReference type="InterPro" id="IPR012910">
    <property type="entry name" value="Plug_dom"/>
</dbReference>
<dbReference type="EMBL" id="BMZB01000001">
    <property type="protein sequence ID" value="GGZ28999.1"/>
    <property type="molecule type" value="Genomic_DNA"/>
</dbReference>
<dbReference type="RefSeq" id="WP_189485627.1">
    <property type="nucleotide sequence ID" value="NZ_BMZB01000001.1"/>
</dbReference>
<dbReference type="InterPro" id="IPR037066">
    <property type="entry name" value="Plug_dom_sf"/>
</dbReference>
<evidence type="ECO:0000256" key="3">
    <source>
        <dbReference type="ARBA" id="ARBA00022448"/>
    </source>
</evidence>
<evidence type="ECO:0000256" key="5">
    <source>
        <dbReference type="ARBA" id="ARBA00022692"/>
    </source>
</evidence>
<evidence type="ECO:0000256" key="7">
    <source>
        <dbReference type="ARBA" id="ARBA00023136"/>
    </source>
</evidence>
<dbReference type="InterPro" id="IPR036942">
    <property type="entry name" value="Beta-barrel_TonB_sf"/>
</dbReference>
<keyword evidence="6 11" id="KW-0798">TonB box</keyword>
<dbReference type="Pfam" id="PF00593">
    <property type="entry name" value="TonB_dep_Rec_b-barrel"/>
    <property type="match status" value="1"/>
</dbReference>
<dbReference type="Gene3D" id="2.170.130.10">
    <property type="entry name" value="TonB-dependent receptor, plug domain"/>
    <property type="match status" value="1"/>
</dbReference>
<dbReference type="GO" id="GO:0015344">
    <property type="term" value="F:siderophore uptake transmembrane transporter activity"/>
    <property type="evidence" value="ECO:0007669"/>
    <property type="project" value="TreeGrafter"/>
</dbReference>
<evidence type="ECO:0000259" key="13">
    <source>
        <dbReference type="Pfam" id="PF00593"/>
    </source>
</evidence>
<keyword evidence="8" id="KW-0675">Receptor</keyword>
<dbReference type="InterPro" id="IPR039426">
    <property type="entry name" value="TonB-dep_rcpt-like"/>
</dbReference>
<proteinExistence type="inferred from homology"/>
<evidence type="ECO:0000259" key="14">
    <source>
        <dbReference type="Pfam" id="PF07715"/>
    </source>
</evidence>
<dbReference type="Proteomes" id="UP000662572">
    <property type="component" value="Unassembled WGS sequence"/>
</dbReference>
<evidence type="ECO:0000313" key="15">
    <source>
        <dbReference type="EMBL" id="GGZ28999.1"/>
    </source>
</evidence>
<evidence type="ECO:0000256" key="6">
    <source>
        <dbReference type="ARBA" id="ARBA00023077"/>
    </source>
</evidence>
<dbReference type="SUPFAM" id="SSF56935">
    <property type="entry name" value="Porins"/>
    <property type="match status" value="1"/>
</dbReference>
<dbReference type="Gene3D" id="2.40.170.20">
    <property type="entry name" value="TonB-dependent receptor, beta-barrel domain"/>
    <property type="match status" value="1"/>
</dbReference>
<feature type="signal peptide" evidence="12">
    <location>
        <begin position="1"/>
        <end position="31"/>
    </location>
</feature>
<evidence type="ECO:0000256" key="8">
    <source>
        <dbReference type="ARBA" id="ARBA00023170"/>
    </source>
</evidence>
<feature type="chain" id="PRO_5037208461" evidence="12">
    <location>
        <begin position="32"/>
        <end position="700"/>
    </location>
</feature>
<keyword evidence="4 10" id="KW-1134">Transmembrane beta strand</keyword>
<feature type="domain" description="TonB-dependent receptor-like beta-barrel" evidence="13">
    <location>
        <begin position="253"/>
        <end position="669"/>
    </location>
</feature>
<keyword evidence="9 10" id="KW-0998">Cell outer membrane</keyword>
<dbReference type="PROSITE" id="PS52016">
    <property type="entry name" value="TONB_DEPENDENT_REC_3"/>
    <property type="match status" value="1"/>
</dbReference>
<dbReference type="InterPro" id="IPR000531">
    <property type="entry name" value="Beta-barrel_TonB"/>
</dbReference>
<reference evidence="15" key="1">
    <citation type="journal article" date="2014" name="Int. J. Syst. Evol. Microbiol.">
        <title>Complete genome sequence of Corynebacterium casei LMG S-19264T (=DSM 44701T), isolated from a smear-ripened cheese.</title>
        <authorList>
            <consortium name="US DOE Joint Genome Institute (JGI-PGF)"/>
            <person name="Walter F."/>
            <person name="Albersmeier A."/>
            <person name="Kalinowski J."/>
            <person name="Ruckert C."/>
        </authorList>
    </citation>
    <scope>NUCLEOTIDE SEQUENCE</scope>
    <source>
        <strain evidence="15">KCTC 32296</strain>
    </source>
</reference>
<keyword evidence="16" id="KW-1185">Reference proteome</keyword>
<evidence type="ECO:0000256" key="1">
    <source>
        <dbReference type="ARBA" id="ARBA00004571"/>
    </source>
</evidence>
<keyword evidence="12" id="KW-0732">Signal</keyword>
<evidence type="ECO:0000313" key="16">
    <source>
        <dbReference type="Proteomes" id="UP000662572"/>
    </source>
</evidence>